<reference evidence="1" key="1">
    <citation type="submission" date="2014-11" db="EMBL/GenBank/DDBJ databases">
        <authorList>
            <person name="Amaro Gonzalez C."/>
        </authorList>
    </citation>
    <scope>NUCLEOTIDE SEQUENCE</scope>
</reference>
<sequence length="62" mass="6882">MNIPFTGTAASSSGHLQVCVIGCAHFVVLENRTICHRVWTFYRGSKWHHLCSPISPITVNSL</sequence>
<proteinExistence type="predicted"/>
<accession>A0A0E9QMF1</accession>
<name>A0A0E9QMF1_ANGAN</name>
<evidence type="ECO:0000313" key="1">
    <source>
        <dbReference type="EMBL" id="JAH17460.1"/>
    </source>
</evidence>
<reference evidence="1" key="2">
    <citation type="journal article" date="2015" name="Fish Shellfish Immunol.">
        <title>Early steps in the European eel (Anguilla anguilla)-Vibrio vulnificus interaction in the gills: Role of the RtxA13 toxin.</title>
        <authorList>
            <person name="Callol A."/>
            <person name="Pajuelo D."/>
            <person name="Ebbesson L."/>
            <person name="Teles M."/>
            <person name="MacKenzie S."/>
            <person name="Amaro C."/>
        </authorList>
    </citation>
    <scope>NUCLEOTIDE SEQUENCE</scope>
</reference>
<dbReference type="AlphaFoldDB" id="A0A0E9QMF1"/>
<dbReference type="EMBL" id="GBXM01091117">
    <property type="protein sequence ID" value="JAH17460.1"/>
    <property type="molecule type" value="Transcribed_RNA"/>
</dbReference>
<organism evidence="1">
    <name type="scientific">Anguilla anguilla</name>
    <name type="common">European freshwater eel</name>
    <name type="synonym">Muraena anguilla</name>
    <dbReference type="NCBI Taxonomy" id="7936"/>
    <lineage>
        <taxon>Eukaryota</taxon>
        <taxon>Metazoa</taxon>
        <taxon>Chordata</taxon>
        <taxon>Craniata</taxon>
        <taxon>Vertebrata</taxon>
        <taxon>Euteleostomi</taxon>
        <taxon>Actinopterygii</taxon>
        <taxon>Neopterygii</taxon>
        <taxon>Teleostei</taxon>
        <taxon>Anguilliformes</taxon>
        <taxon>Anguillidae</taxon>
        <taxon>Anguilla</taxon>
    </lineage>
</organism>
<protein>
    <submittedName>
        <fullName evidence="1">Uncharacterized protein</fullName>
    </submittedName>
</protein>